<dbReference type="OrthoDB" id="9821100at2"/>
<sequence length="232" mass="26673">MQRLILFFAFLLVLGSCSPETRRLRQWNKYLKDLKQQPVVPPDTSTGRYAPGVELDVLDQLLRKYPGRAITRTITRTETKEIPGKTVYVEVPVQADTARNRIERDSLLQALQLLVQSEKADSELRAEVARLRAKVLQAFNARACLPDTLVKFPAYGITFKIERGNNGKYGFSIVEAPQRVEYPSHVTENIHERLVYLDSKFWQFWQFWLAVVVAGRGLLWKAILLLKSLVFP</sequence>
<organism evidence="1 2">
    <name type="scientific">Hymenobacter rigui</name>
    <dbReference type="NCBI Taxonomy" id="334424"/>
    <lineage>
        <taxon>Bacteria</taxon>
        <taxon>Pseudomonadati</taxon>
        <taxon>Bacteroidota</taxon>
        <taxon>Cytophagia</taxon>
        <taxon>Cytophagales</taxon>
        <taxon>Hymenobacteraceae</taxon>
        <taxon>Hymenobacter</taxon>
    </lineage>
</organism>
<evidence type="ECO:0000313" key="2">
    <source>
        <dbReference type="Proteomes" id="UP000273500"/>
    </source>
</evidence>
<dbReference type="EMBL" id="RWIT01000002">
    <property type="protein sequence ID" value="RSK50131.1"/>
    <property type="molecule type" value="Genomic_DNA"/>
</dbReference>
<protein>
    <submittedName>
        <fullName evidence="1">Uncharacterized protein</fullName>
    </submittedName>
</protein>
<proteinExistence type="predicted"/>
<gene>
    <name evidence="1" type="ORF">EI291_05620</name>
</gene>
<accession>A0A3R9VAI9</accession>
<dbReference type="AlphaFoldDB" id="A0A3R9VAI9"/>
<name>A0A3R9VAI9_9BACT</name>
<dbReference type="RefSeq" id="WP_125418829.1">
    <property type="nucleotide sequence ID" value="NZ_RWIT01000002.1"/>
</dbReference>
<evidence type="ECO:0000313" key="1">
    <source>
        <dbReference type="EMBL" id="RSK50131.1"/>
    </source>
</evidence>
<keyword evidence="2" id="KW-1185">Reference proteome</keyword>
<reference evidence="1 2" key="1">
    <citation type="submission" date="2018-12" db="EMBL/GenBank/DDBJ databases">
        <authorList>
            <person name="Feng G."/>
            <person name="Zhu H."/>
        </authorList>
    </citation>
    <scope>NUCLEOTIDE SEQUENCE [LARGE SCALE GENOMIC DNA]</scope>
    <source>
        <strain evidence="1 2">KCTC 12533</strain>
    </source>
</reference>
<dbReference type="PROSITE" id="PS51257">
    <property type="entry name" value="PROKAR_LIPOPROTEIN"/>
    <property type="match status" value="1"/>
</dbReference>
<dbReference type="Proteomes" id="UP000273500">
    <property type="component" value="Unassembled WGS sequence"/>
</dbReference>
<comment type="caution">
    <text evidence="1">The sequence shown here is derived from an EMBL/GenBank/DDBJ whole genome shotgun (WGS) entry which is preliminary data.</text>
</comment>